<gene>
    <name evidence="2" type="ORF">ACFPN2_02990</name>
</gene>
<keyword evidence="1" id="KW-0732">Signal</keyword>
<dbReference type="InterPro" id="IPR021523">
    <property type="entry name" value="DUF3187"/>
</dbReference>
<dbReference type="RefSeq" id="WP_380594825.1">
    <property type="nucleotide sequence ID" value="NZ_JBHSDU010000001.1"/>
</dbReference>
<protein>
    <submittedName>
        <fullName evidence="2">DUF3187 family protein</fullName>
    </submittedName>
</protein>
<accession>A0ABV8SMA6</accession>
<name>A0ABV8SMA6_9GAMM</name>
<sequence length="368" mass="41169">MKKLPAATLMLAGLTFGMPMAQAEDGQLYGLLRSRDLTPFGFLRLDMRPAHAVSIEPGKWALETELAYQNTWALSPNVEDYLTSQESRGRRDLTAADVQAIRDLPGENYLVDLELALLDVTFHYKFSNVFTGYIIASGVSFQGGFLDSTIEGFHDTFGFSSFGRPAVSKNQVNLIYDLKSSQYTSLGTPTDGGLLDPTFGLRYTGWTLPGRWHLATEVAVKVPVAGRRELLSTGRTDYGMQMSLQRKGDHHAFYVDAAAVYYDGSTQVARQDPQWIPTLIVGYELMLTERTNVNLQGYLSQSVYSHEETDLEELLGQKYQYSIGIRHRRNNFLFTFGITENLQNVNNTPDIGFQLGLAWVPLSSMSPR</sequence>
<reference evidence="3" key="1">
    <citation type="journal article" date="2019" name="Int. J. Syst. Evol. Microbiol.">
        <title>The Global Catalogue of Microorganisms (GCM) 10K type strain sequencing project: providing services to taxonomists for standard genome sequencing and annotation.</title>
        <authorList>
            <consortium name="The Broad Institute Genomics Platform"/>
            <consortium name="The Broad Institute Genome Sequencing Center for Infectious Disease"/>
            <person name="Wu L."/>
            <person name="Ma J."/>
        </authorList>
    </citation>
    <scope>NUCLEOTIDE SEQUENCE [LARGE SCALE GENOMIC DNA]</scope>
    <source>
        <strain evidence="3">CGMCC 1.10759</strain>
    </source>
</reference>
<evidence type="ECO:0000256" key="1">
    <source>
        <dbReference type="SAM" id="SignalP"/>
    </source>
</evidence>
<feature type="chain" id="PRO_5045809691" evidence="1">
    <location>
        <begin position="24"/>
        <end position="368"/>
    </location>
</feature>
<dbReference type="Pfam" id="PF11383">
    <property type="entry name" value="DUF3187"/>
    <property type="match status" value="1"/>
</dbReference>
<evidence type="ECO:0000313" key="2">
    <source>
        <dbReference type="EMBL" id="MFC4308037.1"/>
    </source>
</evidence>
<proteinExistence type="predicted"/>
<dbReference type="Proteomes" id="UP001595904">
    <property type="component" value="Unassembled WGS sequence"/>
</dbReference>
<feature type="signal peptide" evidence="1">
    <location>
        <begin position="1"/>
        <end position="23"/>
    </location>
</feature>
<comment type="caution">
    <text evidence="2">The sequence shown here is derived from an EMBL/GenBank/DDBJ whole genome shotgun (WGS) entry which is preliminary data.</text>
</comment>
<evidence type="ECO:0000313" key="3">
    <source>
        <dbReference type="Proteomes" id="UP001595904"/>
    </source>
</evidence>
<organism evidence="2 3">
    <name type="scientific">Steroidobacter flavus</name>
    <dbReference type="NCBI Taxonomy" id="1842136"/>
    <lineage>
        <taxon>Bacteria</taxon>
        <taxon>Pseudomonadati</taxon>
        <taxon>Pseudomonadota</taxon>
        <taxon>Gammaproteobacteria</taxon>
        <taxon>Steroidobacterales</taxon>
        <taxon>Steroidobacteraceae</taxon>
        <taxon>Steroidobacter</taxon>
    </lineage>
</organism>
<dbReference type="EMBL" id="JBHSDU010000001">
    <property type="protein sequence ID" value="MFC4308037.1"/>
    <property type="molecule type" value="Genomic_DNA"/>
</dbReference>
<keyword evidence="3" id="KW-1185">Reference proteome</keyword>